<gene>
    <name evidence="2" type="ORF">OJ996_18100</name>
</gene>
<feature type="compositionally biased region" description="Basic and acidic residues" evidence="1">
    <location>
        <begin position="37"/>
        <end position="62"/>
    </location>
</feature>
<organism evidence="2 3">
    <name type="scientific">Luteolibacter rhizosphaerae</name>
    <dbReference type="NCBI Taxonomy" id="2989719"/>
    <lineage>
        <taxon>Bacteria</taxon>
        <taxon>Pseudomonadati</taxon>
        <taxon>Verrucomicrobiota</taxon>
        <taxon>Verrucomicrobiia</taxon>
        <taxon>Verrucomicrobiales</taxon>
        <taxon>Verrucomicrobiaceae</taxon>
        <taxon>Luteolibacter</taxon>
    </lineage>
</organism>
<accession>A0ABT3G7F8</accession>
<proteinExistence type="predicted"/>
<feature type="region of interest" description="Disordered" evidence="1">
    <location>
        <begin position="31"/>
        <end position="73"/>
    </location>
</feature>
<sequence>MKRMKRMKRMRTGMDGMDGMDKMGCGFGCGAVGDFEQEGKEKREGNEPGDCRSTADERDARRSGIGGRDGWDG</sequence>
<dbReference type="EMBL" id="JAPDDR010000009">
    <property type="protein sequence ID" value="MCW1915504.1"/>
    <property type="molecule type" value="Genomic_DNA"/>
</dbReference>
<evidence type="ECO:0000313" key="3">
    <source>
        <dbReference type="Proteomes" id="UP001165653"/>
    </source>
</evidence>
<evidence type="ECO:0000313" key="2">
    <source>
        <dbReference type="EMBL" id="MCW1915504.1"/>
    </source>
</evidence>
<dbReference type="Proteomes" id="UP001165653">
    <property type="component" value="Unassembled WGS sequence"/>
</dbReference>
<name>A0ABT3G7F8_9BACT</name>
<evidence type="ECO:0000256" key="1">
    <source>
        <dbReference type="SAM" id="MobiDB-lite"/>
    </source>
</evidence>
<feature type="compositionally biased region" description="Gly residues" evidence="1">
    <location>
        <begin position="64"/>
        <end position="73"/>
    </location>
</feature>
<comment type="caution">
    <text evidence="2">The sequence shown here is derived from an EMBL/GenBank/DDBJ whole genome shotgun (WGS) entry which is preliminary data.</text>
</comment>
<protein>
    <submittedName>
        <fullName evidence="2">Uncharacterized protein</fullName>
    </submittedName>
</protein>
<keyword evidence="3" id="KW-1185">Reference proteome</keyword>
<dbReference type="RefSeq" id="WP_264515053.1">
    <property type="nucleotide sequence ID" value="NZ_JAPDDR010000009.1"/>
</dbReference>
<reference evidence="2" key="1">
    <citation type="submission" date="2022-10" db="EMBL/GenBank/DDBJ databases">
        <title>Luteolibacter sp. GHJ8, whole genome shotgun sequencing project.</title>
        <authorList>
            <person name="Zhao G."/>
            <person name="Shen L."/>
        </authorList>
    </citation>
    <scope>NUCLEOTIDE SEQUENCE</scope>
    <source>
        <strain evidence="2">GHJ8</strain>
    </source>
</reference>